<organism evidence="9 10">
    <name type="scientific">Mariniradius saccharolyticus AK6</name>
    <dbReference type="NCBI Taxonomy" id="1239962"/>
    <lineage>
        <taxon>Bacteria</taxon>
        <taxon>Pseudomonadati</taxon>
        <taxon>Bacteroidota</taxon>
        <taxon>Cytophagia</taxon>
        <taxon>Cytophagales</taxon>
        <taxon>Cyclobacteriaceae</taxon>
        <taxon>Mariniradius</taxon>
    </lineage>
</organism>
<dbReference type="PROSITE" id="PS50975">
    <property type="entry name" value="ATP_GRASP"/>
    <property type="match status" value="1"/>
</dbReference>
<feature type="binding site" evidence="6">
    <location>
        <position position="165"/>
    </location>
    <ligand>
        <name>ATP</name>
        <dbReference type="ChEBI" id="CHEBI:30616"/>
    </ligand>
</feature>
<dbReference type="InterPro" id="IPR013815">
    <property type="entry name" value="ATP_grasp_subdomain_1"/>
</dbReference>
<protein>
    <recommendedName>
        <fullName evidence="6 7">N5-carboxyaminoimidazole ribonucleotide synthase</fullName>
        <shortName evidence="6 7">N5-CAIR synthase</shortName>
        <ecNumber evidence="6 7">6.3.4.18</ecNumber>
    </recommendedName>
    <alternativeName>
        <fullName evidence="6 7">5-(carboxyamino)imidazole ribonucleotide synthetase</fullName>
    </alternativeName>
</protein>
<dbReference type="Proteomes" id="UP000010953">
    <property type="component" value="Unassembled WGS sequence"/>
</dbReference>
<reference evidence="9" key="1">
    <citation type="submission" date="2013-01" db="EMBL/GenBank/DDBJ databases">
        <title>Genome assembly of Mariniradius saccharolyticus AK6.</title>
        <authorList>
            <person name="Vaidya B."/>
            <person name="Khatri I."/>
            <person name="Tanuku N.R.S."/>
            <person name="Subramanian S."/>
            <person name="Pinnaka A."/>
        </authorList>
    </citation>
    <scope>NUCLEOTIDE SEQUENCE [LARGE SCALE GENOMIC DNA]</scope>
    <source>
        <strain evidence="9">AK6</strain>
    </source>
</reference>
<dbReference type="GO" id="GO:0005829">
    <property type="term" value="C:cytosol"/>
    <property type="evidence" value="ECO:0007669"/>
    <property type="project" value="TreeGrafter"/>
</dbReference>
<dbReference type="NCBIfam" id="TIGR01161">
    <property type="entry name" value="purK"/>
    <property type="match status" value="1"/>
</dbReference>
<proteinExistence type="inferred from homology"/>
<dbReference type="HAMAP" id="MF_01928">
    <property type="entry name" value="PurK"/>
    <property type="match status" value="1"/>
</dbReference>
<dbReference type="InterPro" id="IPR003135">
    <property type="entry name" value="ATP-grasp_carboxylate-amine"/>
</dbReference>
<dbReference type="InterPro" id="IPR011761">
    <property type="entry name" value="ATP-grasp"/>
</dbReference>
<sequence>MAFVFRRGIFGVILTQYLFIVKKSYQHKTLGILGGGQLGRMVIQSAINYNLDIHILDPDPSAPCKDIAQKFSVGSLRDFDTVYKFGQACDVITIEIENVNTDALQRLADEGKEVFPQPAIIKLIQDKRLQKQFYKEKGIPTADFVLTENKEEVRLHADFLPAVNKLGREGYDGRGVQILRNESDLDLAFDAPGLLEKLVDFEQEIAVIVAKNQSGEIRTFPAVECAFHPTANLVEFLFSPATITASIEKRAQEIAVEVINAMGMVGILAVEMFVTKDGQVLVNEIAPRPHNSGHHTIEANFTSQFEQHLRSVLNMPLGNTEGRCPAAMVNLLGEEGYTGDAYVEGLDEAIAQKGVYVHLYGKKTTKPFRKMGHVTILDESIEILKRRALAIKNLIKIKTL</sequence>
<keyword evidence="10" id="KW-1185">Reference proteome</keyword>
<comment type="subunit">
    <text evidence="6 7">Homodimer.</text>
</comment>
<dbReference type="STRING" id="1239962.C943_03794"/>
<evidence type="ECO:0000256" key="5">
    <source>
        <dbReference type="ARBA" id="ARBA00023239"/>
    </source>
</evidence>
<evidence type="ECO:0000256" key="7">
    <source>
        <dbReference type="RuleBase" id="RU361200"/>
    </source>
</evidence>
<comment type="function">
    <text evidence="6">Catalyzes the ATP-dependent conversion of 5-aminoimidazole ribonucleotide (AIR) and HCO(3)(-) to N5-carboxyaminoimidazole ribonucleotide (N5-CAIR).</text>
</comment>
<feature type="binding site" evidence="6">
    <location>
        <begin position="283"/>
        <end position="284"/>
    </location>
    <ligand>
        <name>ATP</name>
        <dbReference type="ChEBI" id="CHEBI:30616"/>
    </ligand>
</feature>
<dbReference type="EMBL" id="AMZY02000006">
    <property type="protein sequence ID" value="EMS34574.1"/>
    <property type="molecule type" value="Genomic_DNA"/>
</dbReference>
<comment type="caution">
    <text evidence="6">Lacks conserved residue(s) required for the propagation of feature annotation.</text>
</comment>
<dbReference type="InterPro" id="IPR054350">
    <property type="entry name" value="PurT/PurK_preATP-grasp"/>
</dbReference>
<evidence type="ECO:0000256" key="4">
    <source>
        <dbReference type="ARBA" id="ARBA00022840"/>
    </source>
</evidence>
<dbReference type="EC" id="6.3.4.18" evidence="6 7"/>
<feature type="domain" description="ATP-grasp" evidence="8">
    <location>
        <begin position="131"/>
        <end position="313"/>
    </location>
</feature>
<dbReference type="GO" id="GO:0004638">
    <property type="term" value="F:phosphoribosylaminoimidazole carboxylase activity"/>
    <property type="evidence" value="ECO:0007669"/>
    <property type="project" value="InterPro"/>
</dbReference>
<dbReference type="Pfam" id="PF22660">
    <property type="entry name" value="RS_preATP-grasp-like"/>
    <property type="match status" value="1"/>
</dbReference>
<accession>M7XIB4</accession>
<comment type="similarity">
    <text evidence="6 7">Belongs to the PurK/PurT family.</text>
</comment>
<dbReference type="SUPFAM" id="SSF51246">
    <property type="entry name" value="Rudiment single hybrid motif"/>
    <property type="match status" value="1"/>
</dbReference>
<dbReference type="InterPro" id="IPR005875">
    <property type="entry name" value="PurK"/>
</dbReference>
<dbReference type="Gene3D" id="3.30.1490.20">
    <property type="entry name" value="ATP-grasp fold, A domain"/>
    <property type="match status" value="1"/>
</dbReference>
<evidence type="ECO:0000256" key="6">
    <source>
        <dbReference type="HAMAP-Rule" id="MF_01928"/>
    </source>
</evidence>
<gene>
    <name evidence="6 7" type="primary">purK</name>
    <name evidence="9" type="ORF">C943_03794</name>
</gene>
<evidence type="ECO:0000313" key="9">
    <source>
        <dbReference type="EMBL" id="EMS34574.1"/>
    </source>
</evidence>
<evidence type="ECO:0000313" key="10">
    <source>
        <dbReference type="Proteomes" id="UP000010953"/>
    </source>
</evidence>
<dbReference type="InterPro" id="IPR011054">
    <property type="entry name" value="Rudment_hybrid_motif"/>
</dbReference>
<feature type="binding site" evidence="6">
    <location>
        <position position="204"/>
    </location>
    <ligand>
        <name>ATP</name>
        <dbReference type="ChEBI" id="CHEBI:30616"/>
    </ligand>
</feature>
<keyword evidence="5" id="KW-0456">Lyase</keyword>
<dbReference type="SUPFAM" id="SSF56059">
    <property type="entry name" value="Glutathione synthetase ATP-binding domain-like"/>
    <property type="match status" value="1"/>
</dbReference>
<dbReference type="NCBIfam" id="NF004679">
    <property type="entry name" value="PRK06019.1-5"/>
    <property type="match status" value="1"/>
</dbReference>
<dbReference type="GO" id="GO:0046872">
    <property type="term" value="F:metal ion binding"/>
    <property type="evidence" value="ECO:0007669"/>
    <property type="project" value="InterPro"/>
</dbReference>
<evidence type="ECO:0000256" key="1">
    <source>
        <dbReference type="ARBA" id="ARBA00022741"/>
    </source>
</evidence>
<keyword evidence="6 7" id="KW-0436">Ligase</keyword>
<dbReference type="Gene3D" id="3.40.50.20">
    <property type="match status" value="1"/>
</dbReference>
<dbReference type="UniPathway" id="UPA00074">
    <property type="reaction ID" value="UER00942"/>
</dbReference>
<dbReference type="PANTHER" id="PTHR11609:SF5">
    <property type="entry name" value="PHOSPHORIBOSYLAMINOIMIDAZOLE CARBOXYLASE"/>
    <property type="match status" value="1"/>
</dbReference>
<evidence type="ECO:0000256" key="2">
    <source>
        <dbReference type="ARBA" id="ARBA00022755"/>
    </source>
</evidence>
<dbReference type="InParanoid" id="M7XIB4"/>
<keyword evidence="3" id="KW-0210">Decarboxylase</keyword>
<comment type="function">
    <text evidence="7">Catalyzes the ATP-dependent conversion of 5-aminoimidazole ribonucleotide (AIR) and HCO(3)- to N5-carboxyaminoimidazole ribonucleotide (N5-CAIR).</text>
</comment>
<evidence type="ECO:0000256" key="3">
    <source>
        <dbReference type="ARBA" id="ARBA00022793"/>
    </source>
</evidence>
<dbReference type="GO" id="GO:0034028">
    <property type="term" value="F:5-(carboxyamino)imidazole ribonucleotide synthase activity"/>
    <property type="evidence" value="ECO:0007669"/>
    <property type="project" value="UniProtKB-UniRule"/>
</dbReference>
<dbReference type="FunFam" id="3.30.470.20:FF:000037">
    <property type="entry name" value="Phosphoribosylaminoimidazole carboxylase, chloroplastic"/>
    <property type="match status" value="1"/>
</dbReference>
<dbReference type="Pfam" id="PF17769">
    <property type="entry name" value="PurK_C"/>
    <property type="match status" value="1"/>
</dbReference>
<dbReference type="eggNOG" id="COG0026">
    <property type="taxonomic scope" value="Bacteria"/>
</dbReference>
<keyword evidence="2 6" id="KW-0658">Purine biosynthesis</keyword>
<comment type="pathway">
    <text evidence="6 7">Purine metabolism; IMP biosynthesis via de novo pathway; 5-amino-1-(5-phospho-D-ribosyl)imidazole-4-carboxylate from 5-amino-1-(5-phospho-D-ribosyl)imidazole (N5-CAIR route): step 1/2.</text>
</comment>
<dbReference type="AlphaFoldDB" id="M7XIB4"/>
<dbReference type="Pfam" id="PF02222">
    <property type="entry name" value="ATP-grasp"/>
    <property type="match status" value="1"/>
</dbReference>
<name>M7XIB4_9BACT</name>
<evidence type="ECO:0000259" key="8">
    <source>
        <dbReference type="PROSITE" id="PS50975"/>
    </source>
</evidence>
<keyword evidence="1 6" id="KW-0547">Nucleotide-binding</keyword>
<dbReference type="GO" id="GO:0006189">
    <property type="term" value="P:'de novo' IMP biosynthetic process"/>
    <property type="evidence" value="ECO:0007669"/>
    <property type="project" value="UniProtKB-UniRule"/>
</dbReference>
<dbReference type="Gene3D" id="3.30.470.20">
    <property type="entry name" value="ATP-grasp fold, B domain"/>
    <property type="match status" value="1"/>
</dbReference>
<dbReference type="InterPro" id="IPR016185">
    <property type="entry name" value="PreATP-grasp_dom_sf"/>
</dbReference>
<feature type="binding site" evidence="6">
    <location>
        <position position="127"/>
    </location>
    <ligand>
        <name>ATP</name>
        <dbReference type="ChEBI" id="CHEBI:30616"/>
    </ligand>
</feature>
<comment type="catalytic activity">
    <reaction evidence="6 7">
        <text>5-amino-1-(5-phospho-beta-D-ribosyl)imidazole + hydrogencarbonate + ATP = 5-carboxyamino-1-(5-phospho-D-ribosyl)imidazole + ADP + phosphate + 2 H(+)</text>
        <dbReference type="Rhea" id="RHEA:19317"/>
        <dbReference type="ChEBI" id="CHEBI:15378"/>
        <dbReference type="ChEBI" id="CHEBI:17544"/>
        <dbReference type="ChEBI" id="CHEBI:30616"/>
        <dbReference type="ChEBI" id="CHEBI:43474"/>
        <dbReference type="ChEBI" id="CHEBI:58730"/>
        <dbReference type="ChEBI" id="CHEBI:137981"/>
        <dbReference type="ChEBI" id="CHEBI:456216"/>
        <dbReference type="EC" id="6.3.4.18"/>
    </reaction>
</comment>
<dbReference type="InterPro" id="IPR040686">
    <property type="entry name" value="PurK_C"/>
</dbReference>
<comment type="caution">
    <text evidence="9">The sequence shown here is derived from an EMBL/GenBank/DDBJ whole genome shotgun (WGS) entry which is preliminary data.</text>
</comment>
<dbReference type="GO" id="GO:0005524">
    <property type="term" value="F:ATP binding"/>
    <property type="evidence" value="ECO:0007669"/>
    <property type="project" value="UniProtKB-UniRule"/>
</dbReference>
<dbReference type="FunCoup" id="M7XIB4">
    <property type="interactions" value="306"/>
</dbReference>
<dbReference type="SUPFAM" id="SSF52440">
    <property type="entry name" value="PreATP-grasp domain"/>
    <property type="match status" value="1"/>
</dbReference>
<feature type="binding site" evidence="6">
    <location>
        <begin position="196"/>
        <end position="199"/>
    </location>
    <ligand>
        <name>ATP</name>
        <dbReference type="ChEBI" id="CHEBI:30616"/>
    </ligand>
</feature>
<dbReference type="PANTHER" id="PTHR11609">
    <property type="entry name" value="PURINE BIOSYNTHESIS PROTEIN 6/7, PUR6/7"/>
    <property type="match status" value="1"/>
</dbReference>
<keyword evidence="4 6" id="KW-0067">ATP-binding</keyword>